<evidence type="ECO:0000313" key="3">
    <source>
        <dbReference type="Proteomes" id="UP001175271"/>
    </source>
</evidence>
<name>A0AA39M0A7_9BILA</name>
<dbReference type="AlphaFoldDB" id="A0AA39M0A7"/>
<feature type="region of interest" description="Disordered" evidence="1">
    <location>
        <begin position="97"/>
        <end position="129"/>
    </location>
</feature>
<accession>A0AA39M0A7</accession>
<keyword evidence="3" id="KW-1185">Reference proteome</keyword>
<organism evidence="2 3">
    <name type="scientific">Steinernema hermaphroditum</name>
    <dbReference type="NCBI Taxonomy" id="289476"/>
    <lineage>
        <taxon>Eukaryota</taxon>
        <taxon>Metazoa</taxon>
        <taxon>Ecdysozoa</taxon>
        <taxon>Nematoda</taxon>
        <taxon>Chromadorea</taxon>
        <taxon>Rhabditida</taxon>
        <taxon>Tylenchina</taxon>
        <taxon>Panagrolaimomorpha</taxon>
        <taxon>Strongyloidoidea</taxon>
        <taxon>Steinernematidae</taxon>
        <taxon>Steinernema</taxon>
    </lineage>
</organism>
<evidence type="ECO:0000313" key="2">
    <source>
        <dbReference type="EMBL" id="KAK0415864.1"/>
    </source>
</evidence>
<feature type="region of interest" description="Disordered" evidence="1">
    <location>
        <begin position="321"/>
        <end position="365"/>
    </location>
</feature>
<feature type="compositionally biased region" description="Basic and acidic residues" evidence="1">
    <location>
        <begin position="265"/>
        <end position="276"/>
    </location>
</feature>
<feature type="compositionally biased region" description="Basic and acidic residues" evidence="1">
    <location>
        <begin position="338"/>
        <end position="365"/>
    </location>
</feature>
<evidence type="ECO:0000256" key="1">
    <source>
        <dbReference type="SAM" id="MobiDB-lite"/>
    </source>
</evidence>
<protein>
    <submittedName>
        <fullName evidence="2">Uncharacterized protein</fullName>
    </submittedName>
</protein>
<feature type="compositionally biased region" description="Basic and acidic residues" evidence="1">
    <location>
        <begin position="380"/>
        <end position="390"/>
    </location>
</feature>
<dbReference type="Proteomes" id="UP001175271">
    <property type="component" value="Unassembled WGS sequence"/>
</dbReference>
<feature type="region of interest" description="Disordered" evidence="1">
    <location>
        <begin position="380"/>
        <end position="412"/>
    </location>
</feature>
<proteinExistence type="predicted"/>
<reference evidence="2" key="1">
    <citation type="submission" date="2023-06" db="EMBL/GenBank/DDBJ databases">
        <title>Genomic analysis of the entomopathogenic nematode Steinernema hermaphroditum.</title>
        <authorList>
            <person name="Schwarz E.M."/>
            <person name="Heppert J.K."/>
            <person name="Baniya A."/>
            <person name="Schwartz H.T."/>
            <person name="Tan C.-H."/>
            <person name="Antoshechkin I."/>
            <person name="Sternberg P.W."/>
            <person name="Goodrich-Blair H."/>
            <person name="Dillman A.R."/>
        </authorList>
    </citation>
    <scope>NUCLEOTIDE SEQUENCE</scope>
    <source>
        <strain evidence="2">PS9179</strain>
        <tissue evidence="2">Whole animal</tissue>
    </source>
</reference>
<comment type="caution">
    <text evidence="2">The sequence shown here is derived from an EMBL/GenBank/DDBJ whole genome shotgun (WGS) entry which is preliminary data.</text>
</comment>
<feature type="compositionally biased region" description="Low complexity" evidence="1">
    <location>
        <begin position="251"/>
        <end position="264"/>
    </location>
</feature>
<feature type="region of interest" description="Disordered" evidence="1">
    <location>
        <begin position="251"/>
        <end position="287"/>
    </location>
</feature>
<feature type="compositionally biased region" description="Polar residues" evidence="1">
    <location>
        <begin position="99"/>
        <end position="122"/>
    </location>
</feature>
<feature type="compositionally biased region" description="Polar residues" evidence="1">
    <location>
        <begin position="400"/>
        <end position="412"/>
    </location>
</feature>
<gene>
    <name evidence="2" type="ORF">QR680_012162</name>
</gene>
<dbReference type="EMBL" id="JAUCMV010000002">
    <property type="protein sequence ID" value="KAK0415864.1"/>
    <property type="molecule type" value="Genomic_DNA"/>
</dbReference>
<sequence length="412" mass="46731">MPCCSSYESIIQRAVSPVTLVYDFPPLKIPSHLIHACPSLKLLLVPNNKRDRRSFGSSPRCTPTLFFFCCCCGEGATNNRPSAVGISARHAAPLLASDGGTNASYRSTEGPTNNKMYDNPQESGAGPGVPISYGPQQMFQHPDGIDGIPIEGGVVENGHDDRPLPIDHHEEHQLHGELTLNPLHEEYHIPQWGEPSPDDLIHIDVVGDPDMPGTSASTSAMPIELHPLIDSEIEAFRSGATTIVIDPLMHGHQQQHQPQEPLSPEQEKRRRLAEAKRQKRASLNDEQLAALREREKNQARKRREQMSEDQKVVERARNAARKRLQRSMMSDEQITAQRRVEAARQRERRMRETEEQRNKRRQIEAARVRERRLNENYMEREVRRMQEASRQRTRRSTASFKTSQAQAQAAHM</sequence>